<feature type="compositionally biased region" description="Acidic residues" evidence="14">
    <location>
        <begin position="257"/>
        <end position="271"/>
    </location>
</feature>
<reference evidence="17 18" key="1">
    <citation type="submission" date="2020-05" db="EMBL/GenBank/DDBJ databases">
        <authorList>
            <person name="Casaregola S."/>
            <person name="Devillers H."/>
            <person name="Grondin C."/>
        </authorList>
    </citation>
    <scope>NUCLEOTIDE SEQUENCE [LARGE SCALE GENOMIC DNA]</scope>
    <source>
        <strain evidence="17 18">CLIB 1767</strain>
    </source>
</reference>
<feature type="transmembrane region" description="Helical" evidence="13">
    <location>
        <begin position="517"/>
        <end position="537"/>
    </location>
</feature>
<dbReference type="SUPFAM" id="SSF81665">
    <property type="entry name" value="Calcium ATPase, transmembrane domain M"/>
    <property type="match status" value="1"/>
</dbReference>
<evidence type="ECO:0000313" key="18">
    <source>
        <dbReference type="Proteomes" id="UP000644660"/>
    </source>
</evidence>
<keyword evidence="8 13" id="KW-0460">Magnesium</keyword>
<comment type="caution">
    <text evidence="17">The sequence shown here is derived from an EMBL/GenBank/DDBJ whole genome shotgun (WGS) entry which is preliminary data.</text>
</comment>
<dbReference type="GeneID" id="64856065"/>
<dbReference type="InterPro" id="IPR023298">
    <property type="entry name" value="ATPase_P-typ_TM_dom_sf"/>
</dbReference>
<evidence type="ECO:0000313" key="17">
    <source>
        <dbReference type="EMBL" id="CAB4252924.1"/>
    </source>
</evidence>
<keyword evidence="9 13" id="KW-1278">Translocase</keyword>
<feature type="transmembrane region" description="Helical" evidence="13">
    <location>
        <begin position="1419"/>
        <end position="1443"/>
    </location>
</feature>
<dbReference type="Pfam" id="PF13246">
    <property type="entry name" value="Cation_ATPase"/>
    <property type="match status" value="1"/>
</dbReference>
<dbReference type="FunFam" id="1.20.1110.10:FF:000023">
    <property type="entry name" value="Cation-transporting ATPase"/>
    <property type="match status" value="1"/>
</dbReference>
<feature type="region of interest" description="Disordered" evidence="14">
    <location>
        <begin position="242"/>
        <end position="282"/>
    </location>
</feature>
<keyword evidence="7 13" id="KW-0067">ATP-binding</keyword>
<dbReference type="GO" id="GO:0016020">
    <property type="term" value="C:membrane"/>
    <property type="evidence" value="ECO:0007669"/>
    <property type="project" value="UniProtKB-SubCell"/>
</dbReference>
<evidence type="ECO:0000256" key="8">
    <source>
        <dbReference type="ARBA" id="ARBA00022842"/>
    </source>
</evidence>
<feature type="transmembrane region" description="Helical" evidence="13">
    <location>
        <begin position="492"/>
        <end position="511"/>
    </location>
</feature>
<dbReference type="FunFam" id="3.40.1110.10:FF:000125">
    <property type="entry name" value="Cation-transporting ATPase"/>
    <property type="match status" value="1"/>
</dbReference>
<evidence type="ECO:0000256" key="12">
    <source>
        <dbReference type="ARBA" id="ARBA00049360"/>
    </source>
</evidence>
<dbReference type="SUPFAM" id="SSF56784">
    <property type="entry name" value="HAD-like"/>
    <property type="match status" value="1"/>
</dbReference>
<dbReference type="FunFam" id="3.40.50.1000:FF:000068">
    <property type="entry name" value="Cation-transporting ATPase"/>
    <property type="match status" value="1"/>
</dbReference>
<dbReference type="SFLD" id="SFLDG00002">
    <property type="entry name" value="C1.7:_P-type_atpase_like"/>
    <property type="match status" value="1"/>
</dbReference>
<feature type="transmembrane region" description="Helical" evidence="13">
    <location>
        <begin position="1349"/>
        <end position="1367"/>
    </location>
</feature>
<dbReference type="EC" id="7.2.2.-" evidence="13"/>
<dbReference type="OrthoDB" id="48943at2759"/>
<evidence type="ECO:0000256" key="14">
    <source>
        <dbReference type="SAM" id="MobiDB-lite"/>
    </source>
</evidence>
<feature type="compositionally biased region" description="Low complexity" evidence="14">
    <location>
        <begin position="210"/>
        <end position="221"/>
    </location>
</feature>
<feature type="region of interest" description="Disordered" evidence="14">
    <location>
        <begin position="158"/>
        <end position="226"/>
    </location>
</feature>
<dbReference type="PROSITE" id="PS00154">
    <property type="entry name" value="ATPASE_E1_E2"/>
    <property type="match status" value="1"/>
</dbReference>
<dbReference type="SUPFAM" id="SSF81660">
    <property type="entry name" value="Metal cation-transporting ATPase, ATP-binding domain N"/>
    <property type="match status" value="1"/>
</dbReference>
<dbReference type="InterPro" id="IPR018303">
    <property type="entry name" value="ATPase_P-typ_P_site"/>
</dbReference>
<feature type="domain" description="P5B-type ATPase N-terminal" evidence="16">
    <location>
        <begin position="312"/>
        <end position="438"/>
    </location>
</feature>
<feature type="compositionally biased region" description="Low complexity" evidence="14">
    <location>
        <begin position="163"/>
        <end position="180"/>
    </location>
</feature>
<organism evidence="17 18">
    <name type="scientific">Maudiozyma barnettii</name>
    <dbReference type="NCBI Taxonomy" id="61262"/>
    <lineage>
        <taxon>Eukaryota</taxon>
        <taxon>Fungi</taxon>
        <taxon>Dikarya</taxon>
        <taxon>Ascomycota</taxon>
        <taxon>Saccharomycotina</taxon>
        <taxon>Saccharomycetes</taxon>
        <taxon>Saccharomycetales</taxon>
        <taxon>Saccharomycetaceae</taxon>
        <taxon>Maudiozyma</taxon>
    </lineage>
</organism>
<evidence type="ECO:0000256" key="10">
    <source>
        <dbReference type="ARBA" id="ARBA00022989"/>
    </source>
</evidence>
<dbReference type="InterPro" id="IPR001757">
    <property type="entry name" value="P_typ_ATPase"/>
</dbReference>
<dbReference type="NCBIfam" id="TIGR01494">
    <property type="entry name" value="ATPase_P-type"/>
    <property type="match status" value="2"/>
</dbReference>
<dbReference type="SFLD" id="SFLDF00027">
    <property type="entry name" value="p-type_atpase"/>
    <property type="match status" value="1"/>
</dbReference>
<keyword evidence="5 13" id="KW-0479">Metal-binding</keyword>
<proteinExistence type="inferred from homology"/>
<evidence type="ECO:0000256" key="2">
    <source>
        <dbReference type="ARBA" id="ARBA00006000"/>
    </source>
</evidence>
<keyword evidence="4 13" id="KW-0812">Transmembrane</keyword>
<dbReference type="InterPro" id="IPR006544">
    <property type="entry name" value="P-type_TPase_V"/>
</dbReference>
<feature type="transmembrane region" description="Helical" evidence="13">
    <location>
        <begin position="1303"/>
        <end position="1320"/>
    </location>
</feature>
<evidence type="ECO:0000256" key="3">
    <source>
        <dbReference type="ARBA" id="ARBA00022553"/>
    </source>
</evidence>
<dbReference type="Gene3D" id="2.70.150.10">
    <property type="entry name" value="Calcium-transporting ATPase, cytoplasmic transduction domain A"/>
    <property type="match status" value="1"/>
</dbReference>
<dbReference type="GO" id="GO:0046872">
    <property type="term" value="F:metal ion binding"/>
    <property type="evidence" value="ECO:0007669"/>
    <property type="project" value="UniProtKB-UniRule"/>
</dbReference>
<feature type="transmembrane region" description="Helical" evidence="13">
    <location>
        <begin position="735"/>
        <end position="756"/>
    </location>
</feature>
<dbReference type="InterPro" id="IPR023214">
    <property type="entry name" value="HAD_sf"/>
</dbReference>
<evidence type="ECO:0000256" key="4">
    <source>
        <dbReference type="ARBA" id="ARBA00022692"/>
    </source>
</evidence>
<dbReference type="SFLD" id="SFLDS00003">
    <property type="entry name" value="Haloacid_Dehalogenase"/>
    <property type="match status" value="1"/>
</dbReference>
<feature type="compositionally biased region" description="Low complexity" evidence="14">
    <location>
        <begin position="27"/>
        <end position="44"/>
    </location>
</feature>
<dbReference type="GO" id="GO:0005524">
    <property type="term" value="F:ATP binding"/>
    <property type="evidence" value="ECO:0007669"/>
    <property type="project" value="UniProtKB-UniRule"/>
</dbReference>
<feature type="transmembrane region" description="Helical" evidence="13">
    <location>
        <begin position="1379"/>
        <end position="1399"/>
    </location>
</feature>
<dbReference type="GO" id="GO:0015662">
    <property type="term" value="F:P-type ion transporter activity"/>
    <property type="evidence" value="ECO:0007669"/>
    <property type="project" value="InterPro"/>
</dbReference>
<feature type="transmembrane region" description="Helical" evidence="13">
    <location>
        <begin position="696"/>
        <end position="715"/>
    </location>
</feature>
<dbReference type="CDD" id="cd07542">
    <property type="entry name" value="P-type_ATPase_cation"/>
    <property type="match status" value="1"/>
</dbReference>
<evidence type="ECO:0000256" key="6">
    <source>
        <dbReference type="ARBA" id="ARBA00022741"/>
    </source>
</evidence>
<feature type="transmembrane region" description="Helical" evidence="13">
    <location>
        <begin position="1229"/>
        <end position="1253"/>
    </location>
</feature>
<evidence type="ECO:0000259" key="16">
    <source>
        <dbReference type="Pfam" id="PF12409"/>
    </source>
</evidence>
<evidence type="ECO:0000256" key="1">
    <source>
        <dbReference type="ARBA" id="ARBA00004141"/>
    </source>
</evidence>
<name>A0A8H2ZIB7_9SACH</name>
<keyword evidence="6 13" id="KW-0547">Nucleotide-binding</keyword>
<dbReference type="EMBL" id="CAEFZW010000002">
    <property type="protein sequence ID" value="CAB4252924.1"/>
    <property type="molecule type" value="Genomic_DNA"/>
</dbReference>
<feature type="region of interest" description="Disordered" evidence="14">
    <location>
        <begin position="1"/>
        <end position="47"/>
    </location>
</feature>
<comment type="subcellular location">
    <subcellularLocation>
        <location evidence="1 13">Membrane</location>
        <topology evidence="1 13">Multi-pass membrane protein</topology>
    </subcellularLocation>
</comment>
<keyword evidence="3" id="KW-0597">Phosphoprotein</keyword>
<dbReference type="GO" id="GO:0016887">
    <property type="term" value="F:ATP hydrolysis activity"/>
    <property type="evidence" value="ECO:0007669"/>
    <property type="project" value="InterPro"/>
</dbReference>
<comment type="similarity">
    <text evidence="2 13">Belongs to the cation transport ATPase (P-type) (TC 3.A.3) family. Type V subfamily.</text>
</comment>
<dbReference type="PROSITE" id="PS01229">
    <property type="entry name" value="COF_2"/>
    <property type="match status" value="1"/>
</dbReference>
<dbReference type="InterPro" id="IPR047821">
    <property type="entry name" value="P5B-type_ATPase"/>
</dbReference>
<dbReference type="PANTHER" id="PTHR45630:SF8">
    <property type="entry name" value="CATION-TRANSPORTING ATPASE"/>
    <property type="match status" value="1"/>
</dbReference>
<dbReference type="SUPFAM" id="SSF81653">
    <property type="entry name" value="Calcium ATPase, transduction domain A"/>
    <property type="match status" value="1"/>
</dbReference>
<gene>
    <name evidence="17" type="ORF">KABA2_02S07568</name>
</gene>
<evidence type="ECO:0000256" key="11">
    <source>
        <dbReference type="ARBA" id="ARBA00023136"/>
    </source>
</evidence>
<dbReference type="PRINTS" id="PR00119">
    <property type="entry name" value="CATATPASE"/>
</dbReference>
<keyword evidence="11 13" id="KW-0472">Membrane</keyword>
<evidence type="ECO:0000256" key="5">
    <source>
        <dbReference type="ARBA" id="ARBA00022723"/>
    </source>
</evidence>
<dbReference type="InterPro" id="IPR023299">
    <property type="entry name" value="ATPase_P-typ_cyto_dom_N"/>
</dbReference>
<dbReference type="RefSeq" id="XP_041404962.1">
    <property type="nucleotide sequence ID" value="XM_041549028.1"/>
</dbReference>
<dbReference type="FunFam" id="2.70.150.10:FF:000057">
    <property type="entry name" value="Cation-transporting ATPase"/>
    <property type="match status" value="1"/>
</dbReference>
<dbReference type="Pfam" id="PF00122">
    <property type="entry name" value="E1-E2_ATPase"/>
    <property type="match status" value="1"/>
</dbReference>
<feature type="compositionally biased region" description="Polar residues" evidence="14">
    <location>
        <begin position="200"/>
        <end position="209"/>
    </location>
</feature>
<evidence type="ECO:0000256" key="9">
    <source>
        <dbReference type="ARBA" id="ARBA00022967"/>
    </source>
</evidence>
<dbReference type="Proteomes" id="UP000644660">
    <property type="component" value="Unassembled WGS sequence"/>
</dbReference>
<dbReference type="Gene3D" id="3.40.50.1000">
    <property type="entry name" value="HAD superfamily/HAD-like"/>
    <property type="match status" value="1"/>
</dbReference>
<accession>A0A8H2ZIB7</accession>
<dbReference type="InterPro" id="IPR036412">
    <property type="entry name" value="HAD-like_sf"/>
</dbReference>
<feature type="transmembrane region" description="Helical" evidence="13">
    <location>
        <begin position="329"/>
        <end position="349"/>
    </location>
</feature>
<dbReference type="Gene3D" id="3.40.1110.10">
    <property type="entry name" value="Calcium-transporting ATPase, cytoplasmic domain N"/>
    <property type="match status" value="1"/>
</dbReference>
<keyword evidence="18" id="KW-1185">Reference proteome</keyword>
<dbReference type="InterPro" id="IPR008250">
    <property type="entry name" value="ATPase_P-typ_transduc_dom_A_sf"/>
</dbReference>
<comment type="catalytic activity">
    <reaction evidence="12 13">
        <text>ATP + H2O = ADP + phosphate + H(+)</text>
        <dbReference type="Rhea" id="RHEA:13065"/>
        <dbReference type="ChEBI" id="CHEBI:15377"/>
        <dbReference type="ChEBI" id="CHEBI:15378"/>
        <dbReference type="ChEBI" id="CHEBI:30616"/>
        <dbReference type="ChEBI" id="CHEBI:43474"/>
        <dbReference type="ChEBI" id="CHEBI:456216"/>
    </reaction>
</comment>
<dbReference type="InterPro" id="IPR044492">
    <property type="entry name" value="P_typ_ATPase_HD_dom"/>
</dbReference>
<dbReference type="NCBIfam" id="TIGR01657">
    <property type="entry name" value="P-ATPase-V"/>
    <property type="match status" value="1"/>
</dbReference>
<feature type="domain" description="P-type ATPase A" evidence="15">
    <location>
        <begin position="555"/>
        <end position="682"/>
    </location>
</feature>
<dbReference type="GO" id="GO:0019829">
    <property type="term" value="F:ATPase-coupled monoatomic cation transmembrane transporter activity"/>
    <property type="evidence" value="ECO:0007669"/>
    <property type="project" value="UniProtKB-UniRule"/>
</dbReference>
<dbReference type="GO" id="GO:0006874">
    <property type="term" value="P:intracellular calcium ion homeostasis"/>
    <property type="evidence" value="ECO:0007669"/>
    <property type="project" value="TreeGrafter"/>
</dbReference>
<dbReference type="InterPro" id="IPR047819">
    <property type="entry name" value="P5A-ATPase_N"/>
</dbReference>
<dbReference type="InterPro" id="IPR059000">
    <property type="entry name" value="ATPase_P-type_domA"/>
</dbReference>
<dbReference type="PANTHER" id="PTHR45630">
    <property type="entry name" value="CATION-TRANSPORTING ATPASE-RELATED"/>
    <property type="match status" value="1"/>
</dbReference>
<dbReference type="Pfam" id="PF12409">
    <property type="entry name" value="P5-ATPase"/>
    <property type="match status" value="1"/>
</dbReference>
<protein>
    <recommendedName>
        <fullName evidence="13">Cation-transporting ATPase</fullName>
        <ecNumber evidence="13">7.2.2.-</ecNumber>
    </recommendedName>
</protein>
<dbReference type="Gene3D" id="1.20.1110.10">
    <property type="entry name" value="Calcium-transporting ATPase, transmembrane domain"/>
    <property type="match status" value="1"/>
</dbReference>
<evidence type="ECO:0000256" key="13">
    <source>
        <dbReference type="RuleBase" id="RU362082"/>
    </source>
</evidence>
<evidence type="ECO:0000256" key="7">
    <source>
        <dbReference type="ARBA" id="ARBA00022840"/>
    </source>
</evidence>
<evidence type="ECO:0000259" key="15">
    <source>
        <dbReference type="Pfam" id="PF00122"/>
    </source>
</evidence>
<keyword evidence="10 13" id="KW-1133">Transmembrane helix</keyword>
<sequence length="1465" mass="165742">MSSHSTEQNVMGDENYRQSSRRERRSFSSAMTSSSSATLTSGLLPENSTEPFSGVPFEAIPSSIVSFHHPHSLQSSNFLGTSVTSHNIELHGSRLSDNVPLIDRPRGGSTSSQRSPHFNFFTTEQINNAEGASTLEHTDYNTEWDPMPANEQQRLFGSENASRRSSLYSASPRSSLSNNSQYGTPSYKGHPLTRTGPAHKQQQVSTDPMSQVSTHSSSSSSRYTIRDRIPTELEGNLDDFLDTRSASAPLPSPENEGVSDEDSEIISSEEESGQHHKKTGHQDEFLKPIYHEKFYPNLKAEERLQRFYISEEDLVIGIAGYKNSHLGIFIYRLICILTFGLFYLLMLWLPSKKVKLCGERCPLGKAEWVVIENEFGEIQIEPVQRCWYNRPLSTILHNESHAADNLDREIYHHHASEKNPNIPVLIYFHYRYIKFIYSPFGDIFRTNNNWADPDWIDLNTVYAGLPAAIQEDRVLVFDKNQIDLKTKGISELLWDEVLHPFYIFQIFSIILWSLDEYYYYAACIFIISIMSIVDTLFQTTKTAKNLAEMSHFDCEVRVFREGFWITVSSKDLVPGDVYEVSDPQLTVFPADSILLSGDCIVNESMLTGESVPVTKLAANEMIIGQLIQDFQDTQISSFVSKSFLFCGTIIIRCKISKGQTSALAMVVRTGFSTTKGSLIRSMVFPKPVGFKFYKDSFKYIGVMTIIALLGFFFSWLQFMKLGLDKRTMILRALDIITIVVPPALPATLTIGTSFALSRLKKKGIFCISPTRVNIGGKVDIMCFDKTGTLTEDDLDVLGVQICEPNSRNSYAFGELKNDIHTVFPKFSLNDCNSPTDIRNRNFLMSILTCHSLRVVDGELIGDPLDFKMFQFTGWSYDEDFQNQTFHSVYEERHEDSVFPENQDIIPAVVHPNNEDKNSKFIENDPKNILGIIRSFEFLSELRRLSVIVKPSSDNVYYAFTKGAPEVIAGICNRNTIPHDYEQQLYDYTLAGYRVIACAGKILPKHTWLYAKKVSREEVETNLEFLGFIIFENRLKQATPKTLSVLSDAKIRTVMCTGDNVLTAVSVGKQCGLIQENLVYLPYLCDPGEQHPIIWRELNDPDNILDPVTLTPKDCNTSEYTMAVTGDIFRVIFSNETNFSQTYLDNVLLKSSVYARMSPDEKHELVEQLQKLDYTVGFCGDGANDCGALKAADVGISLSEAEASVAAPFTSKIFDISCVIDVMKEGRASLVTSFSCFQYMSLYSAIQFVTISILYSRGSNLGDFQFLYIDLFLIIPIAIFMSWSKPYHKLTKKRPSANLVSLKILIPLFISFIIILIFQIVPWKMVQGKEWYIKPVVGGDDAVQSSDNTILFYISNFQYILVSVVLSVGPPYREPMLKNVGYIVDILASIFASIVVMYIPIPSWAGELFQLTGVSNSMKIFVLIWAFINYYAQLIIPPLVKPYFKKRKSSKRYKNIIKEELNSYIV</sequence>
<feature type="transmembrane region" description="Helical" evidence="13">
    <location>
        <begin position="1265"/>
        <end position="1282"/>
    </location>
</feature>